<dbReference type="AlphaFoldDB" id="D8K919"/>
<proteinExistence type="predicted"/>
<evidence type="ECO:0000313" key="3">
    <source>
        <dbReference type="Proteomes" id="UP000000393"/>
    </source>
</evidence>
<reference evidence="2 3" key="1">
    <citation type="submission" date="2010-06" db="EMBL/GenBank/DDBJ databases">
        <title>Complete sequence of chromosome of Nitrosococcus watsoni C-113.</title>
        <authorList>
            <consortium name="US DOE Joint Genome Institute"/>
            <person name="Lucas S."/>
            <person name="Copeland A."/>
            <person name="Lapidus A."/>
            <person name="Cheng J.-F."/>
            <person name="Bruce D."/>
            <person name="Goodwin L."/>
            <person name="Pitluck S."/>
            <person name="Malfatti S.A."/>
            <person name="Chain P.S.G."/>
            <person name="Land M."/>
            <person name="Hauser L."/>
            <person name="Kyrpides N."/>
            <person name="Ivanova N."/>
            <person name="Cambell M.A."/>
            <person name="Heidelberg J.F."/>
            <person name="Klotz M.G."/>
            <person name="Woyke T."/>
        </authorList>
    </citation>
    <scope>NUCLEOTIDE SEQUENCE [LARGE SCALE GENOMIC DNA]</scope>
    <source>
        <strain evidence="2 3">C-113</strain>
    </source>
</reference>
<dbReference type="Pfam" id="PF13091">
    <property type="entry name" value="PLDc_2"/>
    <property type="match status" value="2"/>
</dbReference>
<dbReference type="SMART" id="SM00155">
    <property type="entry name" value="PLDc"/>
    <property type="match status" value="2"/>
</dbReference>
<keyword evidence="3" id="KW-1185">Reference proteome</keyword>
<sequence length="493" mass="53926">MGCQELPPLDTRIPSHAFGRDEVPNTALGREIARDTAAHPDESGVFALTEPRGAFAARAMLAATAEHTLDVQYYIWRHDITGTLMLKALLEAARRGVRVRLLLDDMTTASLDPMLAALDTHENVEVRLFNPFVHRKFRFIDFITAFARANRRMHNKSFTADNSATIVGGRNIGDEYFGASEHLMFADADVLAIGPVVKAVSWDFDRYWASASAYPAASLLPPSSASAQAEIFGAAARVANGPEANKYLDALHEDGTIDALLTHNLPFIWAPTQMLSDDPAKGVGKASPEALLVTRLSKIIGAAVGRFTLISAYFVPTQAGTDALVALARRGVDITILTNSLEATDVAAVHAGYARYRKTLLEAGIVLYEMRSGNAKTNMAVFGSSAASLHAKTFSIDGERVFVGSFNFDPRSAQLNTELGFVIESAILAQRIAAQFNTAPQYAYRVMLSNDGNVYWLEQCDGKTLRHDEEPYTSIWKRMGVRLLSIMPIEWLL</sequence>
<evidence type="ECO:0000313" key="2">
    <source>
        <dbReference type="EMBL" id="ADJ27229.1"/>
    </source>
</evidence>
<dbReference type="PANTHER" id="PTHR21248:SF12">
    <property type="entry name" value="CARDIOLIPIN SYNTHASE C"/>
    <property type="match status" value="1"/>
</dbReference>
<dbReference type="STRING" id="105559.Nwat_0259"/>
<evidence type="ECO:0000259" key="1">
    <source>
        <dbReference type="PROSITE" id="PS50035"/>
    </source>
</evidence>
<dbReference type="HOGENOM" id="CLU_026287_0_0_6"/>
<feature type="domain" description="PLD phosphodiesterase" evidence="1">
    <location>
        <begin position="149"/>
        <end position="176"/>
    </location>
</feature>
<dbReference type="Gene3D" id="3.30.870.10">
    <property type="entry name" value="Endonuclease Chain A"/>
    <property type="match status" value="2"/>
</dbReference>
<dbReference type="GO" id="GO:0030572">
    <property type="term" value="F:phosphatidyltransferase activity"/>
    <property type="evidence" value="ECO:0007669"/>
    <property type="project" value="UniProtKB-ARBA"/>
</dbReference>
<dbReference type="PANTHER" id="PTHR21248">
    <property type="entry name" value="CARDIOLIPIN SYNTHASE"/>
    <property type="match status" value="1"/>
</dbReference>
<gene>
    <name evidence="2" type="ordered locus">Nwat_0259</name>
</gene>
<accession>D8K919</accession>
<dbReference type="EMBL" id="CP002086">
    <property type="protein sequence ID" value="ADJ27229.1"/>
    <property type="molecule type" value="Genomic_DNA"/>
</dbReference>
<dbReference type="eggNOG" id="COG1502">
    <property type="taxonomic scope" value="Bacteria"/>
</dbReference>
<protein>
    <submittedName>
        <fullName evidence="2">Phospholipase D/Transphosphatidylase</fullName>
    </submittedName>
</protein>
<feature type="domain" description="PLD phosphodiesterase" evidence="1">
    <location>
        <begin position="385"/>
        <end position="412"/>
    </location>
</feature>
<dbReference type="Proteomes" id="UP000000393">
    <property type="component" value="Chromosome"/>
</dbReference>
<dbReference type="GO" id="GO:0032049">
    <property type="term" value="P:cardiolipin biosynthetic process"/>
    <property type="evidence" value="ECO:0007669"/>
    <property type="project" value="UniProtKB-ARBA"/>
</dbReference>
<dbReference type="SUPFAM" id="SSF56024">
    <property type="entry name" value="Phospholipase D/nuclease"/>
    <property type="match status" value="2"/>
</dbReference>
<dbReference type="CDD" id="cd09111">
    <property type="entry name" value="PLDc_ymdC_like_1"/>
    <property type="match status" value="1"/>
</dbReference>
<dbReference type="PROSITE" id="PS50035">
    <property type="entry name" value="PLD"/>
    <property type="match status" value="2"/>
</dbReference>
<dbReference type="KEGG" id="nwa:Nwat_0259"/>
<dbReference type="InterPro" id="IPR001736">
    <property type="entry name" value="PLipase_D/transphosphatidylase"/>
</dbReference>
<dbReference type="CDD" id="cd09113">
    <property type="entry name" value="PLDc_ymdC_like_2"/>
    <property type="match status" value="1"/>
</dbReference>
<name>D8K919_NITWC</name>
<dbReference type="InterPro" id="IPR025202">
    <property type="entry name" value="PLD-like_dom"/>
</dbReference>
<organism evidence="2 3">
    <name type="scientific">Nitrosococcus watsoni (strain C-113)</name>
    <dbReference type="NCBI Taxonomy" id="105559"/>
    <lineage>
        <taxon>Bacteria</taxon>
        <taxon>Pseudomonadati</taxon>
        <taxon>Pseudomonadota</taxon>
        <taxon>Gammaproteobacteria</taxon>
        <taxon>Chromatiales</taxon>
        <taxon>Chromatiaceae</taxon>
        <taxon>Nitrosococcus</taxon>
    </lineage>
</organism>